<dbReference type="Gene3D" id="3.40.50.1010">
    <property type="entry name" value="5'-nuclease"/>
    <property type="match status" value="1"/>
</dbReference>
<feature type="domain" description="PIN" evidence="1">
    <location>
        <begin position="12"/>
        <end position="124"/>
    </location>
</feature>
<dbReference type="InterPro" id="IPR029060">
    <property type="entry name" value="PIN-like_dom_sf"/>
</dbReference>
<dbReference type="AlphaFoldDB" id="A0A2M7X2A3"/>
<evidence type="ECO:0000259" key="1">
    <source>
        <dbReference type="Pfam" id="PF01850"/>
    </source>
</evidence>
<name>A0A2M7X2A3_UNCKA</name>
<protein>
    <recommendedName>
        <fullName evidence="1">PIN domain-containing protein</fullName>
    </recommendedName>
</protein>
<dbReference type="SUPFAM" id="SSF88723">
    <property type="entry name" value="PIN domain-like"/>
    <property type="match status" value="1"/>
</dbReference>
<comment type="caution">
    <text evidence="2">The sequence shown here is derived from an EMBL/GenBank/DDBJ whole genome shotgun (WGS) entry which is preliminary data.</text>
</comment>
<organism evidence="2 3">
    <name type="scientific">candidate division WWE3 bacterium CG_4_9_14_3_um_filter_34_6</name>
    <dbReference type="NCBI Taxonomy" id="1975079"/>
    <lineage>
        <taxon>Bacteria</taxon>
        <taxon>Katanobacteria</taxon>
    </lineage>
</organism>
<gene>
    <name evidence="2" type="ORF">CO178_02385</name>
</gene>
<proteinExistence type="predicted"/>
<dbReference type="EMBL" id="PFWY01000105">
    <property type="protein sequence ID" value="PJA40304.1"/>
    <property type="molecule type" value="Genomic_DNA"/>
</dbReference>
<evidence type="ECO:0000313" key="3">
    <source>
        <dbReference type="Proteomes" id="UP000230683"/>
    </source>
</evidence>
<dbReference type="Proteomes" id="UP000230683">
    <property type="component" value="Unassembled WGS sequence"/>
</dbReference>
<reference evidence="3" key="1">
    <citation type="submission" date="2017-09" db="EMBL/GenBank/DDBJ databases">
        <title>Depth-based differentiation of microbial function through sediment-hosted aquifers and enrichment of novel symbionts in the deep terrestrial subsurface.</title>
        <authorList>
            <person name="Probst A.J."/>
            <person name="Ladd B."/>
            <person name="Jarett J.K."/>
            <person name="Geller-Mcgrath D.E."/>
            <person name="Sieber C.M.K."/>
            <person name="Emerson J.B."/>
            <person name="Anantharaman K."/>
            <person name="Thomas B.C."/>
            <person name="Malmstrom R."/>
            <person name="Stieglmeier M."/>
            <person name="Klingl A."/>
            <person name="Woyke T."/>
            <person name="Ryan C.M."/>
            <person name="Banfield J.F."/>
        </authorList>
    </citation>
    <scope>NUCLEOTIDE SEQUENCE [LARGE SCALE GENOMIC DNA]</scope>
</reference>
<dbReference type="Pfam" id="PF01850">
    <property type="entry name" value="PIN"/>
    <property type="match status" value="1"/>
</dbReference>
<sequence>MKMSINPANKALVDTNIIIRALIDRNDVFNDIVETYSEVHIPLSIFFETVFVLEKIYKQARPIIVDYISTIISYENILAEKEILKEILEIYLDRAGLSIIDCFLLAYSNTHKLELKTFDKDLAKQ</sequence>
<dbReference type="InterPro" id="IPR002716">
    <property type="entry name" value="PIN_dom"/>
</dbReference>
<accession>A0A2M7X2A3</accession>
<evidence type="ECO:0000313" key="2">
    <source>
        <dbReference type="EMBL" id="PJA40304.1"/>
    </source>
</evidence>